<dbReference type="GO" id="GO:0005615">
    <property type="term" value="C:extracellular space"/>
    <property type="evidence" value="ECO:0007669"/>
    <property type="project" value="TreeGrafter"/>
</dbReference>
<feature type="disulfide bond" evidence="3">
    <location>
        <begin position="255"/>
        <end position="297"/>
    </location>
</feature>
<evidence type="ECO:0000256" key="3">
    <source>
        <dbReference type="PIRSR" id="PIRSR601820-3"/>
    </source>
</evidence>
<reference evidence="6" key="2">
    <citation type="journal article" date="2023" name="Science">
        <title>Genomic signatures of disease resistance in endangered staghorn corals.</title>
        <authorList>
            <person name="Vollmer S.V."/>
            <person name="Selwyn J.D."/>
            <person name="Despard B.A."/>
            <person name="Roesel C.L."/>
        </authorList>
    </citation>
    <scope>NUCLEOTIDE SEQUENCE</scope>
    <source>
        <strain evidence="6">K2</strain>
    </source>
</reference>
<sequence>MNVVLLSGLLIAILQIPVLQCSNFGGHPQARFCWAQFVIRVKILSKIKKYDSASSSQVTHTAFPKSMVDSLKTQQSNAQRNEDEASAEGPSLRQIENMYHKGRDLPPGGDTAGDSSFKGTSSGLDVILGRHKRSLDIRLRGVPSHVRNYRPAGLDRGMMYYDVLIKKIFKGEDKVRNIDGAFVDAAKPKRLFARVYVGFNTAQNLEPGEAYMLSGRIMRNSLVVSSNFCWYEKWKNLSKVQKHGLNGKYAENCDCKITQCYTEEQCKAMVIFKKCLLYFRDECGVSHRTCVKQNNVCSWEKSKEFDICSNQQPNLP</sequence>
<comment type="subcellular location">
    <subcellularLocation>
        <location evidence="1">Secreted</location>
    </subcellularLocation>
</comment>
<dbReference type="GO" id="GO:0008191">
    <property type="term" value="F:metalloendopeptidase inhibitor activity"/>
    <property type="evidence" value="ECO:0007669"/>
    <property type="project" value="InterPro"/>
</dbReference>
<keyword evidence="6" id="KW-0483">Metalloprotease inhibitor</keyword>
<dbReference type="InterPro" id="IPR008993">
    <property type="entry name" value="TIMP-like_OB-fold"/>
</dbReference>
<dbReference type="SMART" id="SM00206">
    <property type="entry name" value="NTR"/>
    <property type="match status" value="1"/>
</dbReference>
<dbReference type="GO" id="GO:0002020">
    <property type="term" value="F:protease binding"/>
    <property type="evidence" value="ECO:0007669"/>
    <property type="project" value="TreeGrafter"/>
</dbReference>
<gene>
    <name evidence="6" type="ORF">P5673_030011</name>
</gene>
<comment type="caution">
    <text evidence="6">The sequence shown here is derived from an EMBL/GenBank/DDBJ whole genome shotgun (WGS) entry which is preliminary data.</text>
</comment>
<dbReference type="PANTHER" id="PTHR11844">
    <property type="entry name" value="METALLOPROTEASE INHIBITOR"/>
    <property type="match status" value="1"/>
</dbReference>
<feature type="disulfide bond" evidence="3">
    <location>
        <begin position="275"/>
        <end position="290"/>
    </location>
</feature>
<dbReference type="Pfam" id="PF00965">
    <property type="entry name" value="TIMP"/>
    <property type="match status" value="1"/>
</dbReference>
<evidence type="ECO:0000256" key="2">
    <source>
        <dbReference type="ARBA" id="ARBA00022525"/>
    </source>
</evidence>
<evidence type="ECO:0000313" key="6">
    <source>
        <dbReference type="EMBL" id="KAK2549470.1"/>
    </source>
</evidence>
<protein>
    <submittedName>
        <fullName evidence="6">Metalloproteinase inhibitor 4</fullName>
    </submittedName>
</protein>
<dbReference type="SUPFAM" id="SSF50242">
    <property type="entry name" value="TIMP-like"/>
    <property type="match status" value="1"/>
</dbReference>
<feature type="chain" id="PRO_5042276144" evidence="5">
    <location>
        <begin position="22"/>
        <end position="316"/>
    </location>
</feature>
<dbReference type="PANTHER" id="PTHR11844:SF33">
    <property type="entry name" value="TISSUE INHIBITOR OF METALLOPROTEINASE"/>
    <property type="match status" value="1"/>
</dbReference>
<keyword evidence="6" id="KW-0646">Protease inhibitor</keyword>
<accession>A0AAD9UTW5</accession>
<dbReference type="AlphaFoldDB" id="A0AAD9UTW5"/>
<name>A0AAD9UTW5_ACRCE</name>
<dbReference type="EMBL" id="JARQWQ010000125">
    <property type="protein sequence ID" value="KAK2549470.1"/>
    <property type="molecule type" value="Genomic_DNA"/>
</dbReference>
<keyword evidence="6" id="KW-0481">Metalloenzyme inhibitor</keyword>
<keyword evidence="2" id="KW-0964">Secreted</keyword>
<keyword evidence="5" id="KW-0732">Signal</keyword>
<evidence type="ECO:0000256" key="5">
    <source>
        <dbReference type="SAM" id="SignalP"/>
    </source>
</evidence>
<evidence type="ECO:0000313" key="7">
    <source>
        <dbReference type="Proteomes" id="UP001249851"/>
    </source>
</evidence>
<reference evidence="6" key="1">
    <citation type="journal article" date="2023" name="G3 (Bethesda)">
        <title>Whole genome assembly and annotation of the endangered Caribbean coral Acropora cervicornis.</title>
        <authorList>
            <person name="Selwyn J.D."/>
            <person name="Vollmer S.V."/>
        </authorList>
    </citation>
    <scope>NUCLEOTIDE SEQUENCE</scope>
    <source>
        <strain evidence="6">K2</strain>
    </source>
</reference>
<dbReference type="Gene3D" id="2.40.50.120">
    <property type="match status" value="1"/>
</dbReference>
<dbReference type="InterPro" id="IPR001820">
    <property type="entry name" value="TIMP"/>
</dbReference>
<evidence type="ECO:0000256" key="4">
    <source>
        <dbReference type="SAM" id="MobiDB-lite"/>
    </source>
</evidence>
<organism evidence="6 7">
    <name type="scientific">Acropora cervicornis</name>
    <name type="common">Staghorn coral</name>
    <dbReference type="NCBI Taxonomy" id="6130"/>
    <lineage>
        <taxon>Eukaryota</taxon>
        <taxon>Metazoa</taxon>
        <taxon>Cnidaria</taxon>
        <taxon>Anthozoa</taxon>
        <taxon>Hexacorallia</taxon>
        <taxon>Scleractinia</taxon>
        <taxon>Astrocoeniina</taxon>
        <taxon>Acroporidae</taxon>
        <taxon>Acropora</taxon>
    </lineage>
</organism>
<keyword evidence="3" id="KW-1015">Disulfide bond</keyword>
<feature type="signal peptide" evidence="5">
    <location>
        <begin position="1"/>
        <end position="21"/>
    </location>
</feature>
<proteinExistence type="predicted"/>
<dbReference type="GO" id="GO:0031012">
    <property type="term" value="C:extracellular matrix"/>
    <property type="evidence" value="ECO:0007669"/>
    <property type="project" value="TreeGrafter"/>
</dbReference>
<dbReference type="GO" id="GO:0051045">
    <property type="term" value="P:negative regulation of membrane protein ectodomain proteolysis"/>
    <property type="evidence" value="ECO:0007669"/>
    <property type="project" value="TreeGrafter"/>
</dbReference>
<feature type="disulfide bond" evidence="3">
    <location>
        <begin position="260"/>
        <end position="266"/>
    </location>
</feature>
<feature type="region of interest" description="Disordered" evidence="4">
    <location>
        <begin position="67"/>
        <end position="91"/>
    </location>
</feature>
<keyword evidence="7" id="KW-1185">Reference proteome</keyword>
<evidence type="ECO:0000256" key="1">
    <source>
        <dbReference type="ARBA" id="ARBA00004613"/>
    </source>
</evidence>
<dbReference type="Proteomes" id="UP001249851">
    <property type="component" value="Unassembled WGS sequence"/>
</dbReference>